<proteinExistence type="predicted"/>
<evidence type="ECO:0000313" key="3">
    <source>
        <dbReference type="Proteomes" id="UP000006589"/>
    </source>
</evidence>
<dbReference type="HOGENOM" id="CLU_3292345_0_0_5"/>
<evidence type="ECO:0000256" key="1">
    <source>
        <dbReference type="SAM" id="MobiDB-lite"/>
    </source>
</evidence>
<evidence type="ECO:0000313" key="2">
    <source>
        <dbReference type="EMBL" id="ACB27659.1"/>
    </source>
</evidence>
<feature type="region of interest" description="Disordered" evidence="1">
    <location>
        <begin position="1"/>
        <end position="20"/>
    </location>
</feature>
<gene>
    <name evidence="2" type="ordered locus">Mrad2831_5714</name>
</gene>
<dbReference type="AlphaFoldDB" id="B1M2L1"/>
<feature type="compositionally biased region" description="Polar residues" evidence="1">
    <location>
        <begin position="1"/>
        <end position="14"/>
    </location>
</feature>
<dbReference type="STRING" id="426355.Mrad2831_5714"/>
<dbReference type="RefSeq" id="WP_012322596.1">
    <property type="nucleotide sequence ID" value="NC_010505.1"/>
</dbReference>
<accession>B1M2L1</accession>
<dbReference type="GeneID" id="91146398"/>
<reference evidence="2 3" key="1">
    <citation type="submission" date="2008-03" db="EMBL/GenBank/DDBJ databases">
        <title>Complete sequence of chromosome of Methylobacterium radiotolerans JCM 2831.</title>
        <authorList>
            <consortium name="US DOE Joint Genome Institute"/>
            <person name="Copeland A."/>
            <person name="Lucas S."/>
            <person name="Lapidus A."/>
            <person name="Glavina del Rio T."/>
            <person name="Dalin E."/>
            <person name="Tice H."/>
            <person name="Bruce D."/>
            <person name="Goodwin L."/>
            <person name="Pitluck S."/>
            <person name="Kiss H."/>
            <person name="Brettin T."/>
            <person name="Detter J.C."/>
            <person name="Han C."/>
            <person name="Kuske C.R."/>
            <person name="Schmutz J."/>
            <person name="Larimer F."/>
            <person name="Land M."/>
            <person name="Hauser L."/>
            <person name="Kyrpides N."/>
            <person name="Mikhailova N."/>
            <person name="Marx C.J."/>
            <person name="Richardson P."/>
        </authorList>
    </citation>
    <scope>NUCLEOTIDE SEQUENCE [LARGE SCALE GENOMIC DNA]</scope>
    <source>
        <strain evidence="3">ATCC 27329 / DSM 1819 / JCM 2831 / NBRC 15690 / NCIMB 10815 / 0-1</strain>
    </source>
</reference>
<sequence length="40" mass="4414">MADQTTVSTDQQAYGSMPADRSIYFQPPSYTLLKLKSDGT</sequence>
<dbReference type="EMBL" id="CP001001">
    <property type="protein sequence ID" value="ACB27659.1"/>
    <property type="molecule type" value="Genomic_DNA"/>
</dbReference>
<dbReference type="Proteomes" id="UP000006589">
    <property type="component" value="Chromosome"/>
</dbReference>
<organism evidence="2 3">
    <name type="scientific">Methylobacterium radiotolerans (strain ATCC 27329 / DSM 1819 / JCM 2831 / NBRC 15690 / NCIMB 10815 / 0-1)</name>
    <dbReference type="NCBI Taxonomy" id="426355"/>
    <lineage>
        <taxon>Bacteria</taxon>
        <taxon>Pseudomonadati</taxon>
        <taxon>Pseudomonadota</taxon>
        <taxon>Alphaproteobacteria</taxon>
        <taxon>Hyphomicrobiales</taxon>
        <taxon>Methylobacteriaceae</taxon>
        <taxon>Methylobacterium</taxon>
    </lineage>
</organism>
<dbReference type="KEGG" id="mrd:Mrad2831_5714"/>
<protein>
    <submittedName>
        <fullName evidence="2">Uncharacterized protein</fullName>
    </submittedName>
</protein>
<name>B1M2L1_METRJ</name>